<evidence type="ECO:0000256" key="1">
    <source>
        <dbReference type="SAM" id="MobiDB-lite"/>
    </source>
</evidence>
<evidence type="ECO:0000313" key="2">
    <source>
        <dbReference type="EMBL" id="KAG9393355.1"/>
    </source>
</evidence>
<feature type="compositionally biased region" description="Basic and acidic residues" evidence="1">
    <location>
        <begin position="94"/>
        <end position="105"/>
    </location>
</feature>
<proteinExistence type="predicted"/>
<keyword evidence="3" id="KW-1185">Reference proteome</keyword>
<accession>A0A8J6E9H5</accession>
<protein>
    <submittedName>
        <fullName evidence="2">Uncharacterized protein</fullName>
    </submittedName>
</protein>
<evidence type="ECO:0000313" key="3">
    <source>
        <dbReference type="Proteomes" id="UP000717585"/>
    </source>
</evidence>
<comment type="caution">
    <text evidence="2">The sequence shown here is derived from an EMBL/GenBank/DDBJ whole genome shotgun (WGS) entry which is preliminary data.</text>
</comment>
<sequence>MEKPVFPKPPPGQGAPAEYIGAVFRELPSGSRVEVTGHAEYFPLPMMAAFEIAVPVQHAQSTSAMKKRPRVRYSGVAKILQALNNASAADEESTDQKMEAEKESVPETYAPPTHDAAVDPARSVIIAKIPPETVALDVEFFMLWSISDEHRAQFVDIRVALVSDKRQEVSKYAFVEFPDQKLRDEWVRLSRGYGMVHDRTFRRPVVVDRVRQGANGFVPKRLGGGVRDGRARR</sequence>
<dbReference type="EMBL" id="JAHDYR010000025">
    <property type="protein sequence ID" value="KAG9393355.1"/>
    <property type="molecule type" value="Genomic_DNA"/>
</dbReference>
<dbReference type="AlphaFoldDB" id="A0A8J6E9H5"/>
<name>A0A8J6E9H5_9EUKA</name>
<dbReference type="Proteomes" id="UP000717585">
    <property type="component" value="Unassembled WGS sequence"/>
</dbReference>
<gene>
    <name evidence="2" type="ORF">J8273_3490</name>
</gene>
<feature type="region of interest" description="Disordered" evidence="1">
    <location>
        <begin position="87"/>
        <end position="114"/>
    </location>
</feature>
<reference evidence="2" key="1">
    <citation type="submission" date="2021-05" db="EMBL/GenBank/DDBJ databases">
        <title>A free-living protist that lacks canonical eukaryotic 1 DNA replication and segregation systems.</title>
        <authorList>
            <person name="Salas-Leiva D.E."/>
            <person name="Tromer E.C."/>
            <person name="Curtis B.A."/>
            <person name="Jerlstrom-Hultqvist J."/>
            <person name="Kolisko M."/>
            <person name="Yi Z."/>
            <person name="Salas-Leiva J.S."/>
            <person name="Gallot-Lavallee L."/>
            <person name="Kops G.J.P.L."/>
            <person name="Archibald J.M."/>
            <person name="Simpson A.G.B."/>
            <person name="Roger A.J."/>
        </authorList>
    </citation>
    <scope>NUCLEOTIDE SEQUENCE</scope>
    <source>
        <strain evidence="2">BICM</strain>
    </source>
</reference>
<organism evidence="2 3">
    <name type="scientific">Carpediemonas membranifera</name>
    <dbReference type="NCBI Taxonomy" id="201153"/>
    <lineage>
        <taxon>Eukaryota</taxon>
        <taxon>Metamonada</taxon>
        <taxon>Carpediemonas-like organisms</taxon>
        <taxon>Carpediemonas</taxon>
    </lineage>
</organism>